<organism evidence="1 2">
    <name type="scientific">Pseudomonas reinekei</name>
    <dbReference type="NCBI Taxonomy" id="395598"/>
    <lineage>
        <taxon>Bacteria</taxon>
        <taxon>Pseudomonadati</taxon>
        <taxon>Pseudomonadota</taxon>
        <taxon>Gammaproteobacteria</taxon>
        <taxon>Pseudomonadales</taxon>
        <taxon>Pseudomonadaceae</taxon>
        <taxon>Pseudomonas</taxon>
    </lineage>
</organism>
<reference evidence="1 2" key="1">
    <citation type="submission" date="2016-10" db="EMBL/GenBank/DDBJ databases">
        <authorList>
            <person name="de Groot N.N."/>
        </authorList>
    </citation>
    <scope>NUCLEOTIDE SEQUENCE [LARGE SCALE GENOMIC DNA]</scope>
    <source>
        <strain evidence="1 2">BS3776</strain>
    </source>
</reference>
<evidence type="ECO:0000313" key="1">
    <source>
        <dbReference type="EMBL" id="SDO35654.1"/>
    </source>
</evidence>
<dbReference type="RefSeq" id="WP_157720431.1">
    <property type="nucleotide sequence ID" value="NZ_LT629709.1"/>
</dbReference>
<dbReference type="Proteomes" id="UP000198549">
    <property type="component" value="Chromosome I"/>
</dbReference>
<gene>
    <name evidence="1" type="ORF">SAMN04490202_0662</name>
</gene>
<evidence type="ECO:0000313" key="2">
    <source>
        <dbReference type="Proteomes" id="UP000198549"/>
    </source>
</evidence>
<name>A0A1H0IVU6_PSERE</name>
<accession>A0A1H0IVU6</accession>
<proteinExistence type="predicted"/>
<sequence length="52" mass="5721">MAKRISCFTAFLASPFIGGRLLPAQMLMDTSVKRVHTAAFEVSYESAIQIQS</sequence>
<dbReference type="EMBL" id="LT629709">
    <property type="protein sequence ID" value="SDO35654.1"/>
    <property type="molecule type" value="Genomic_DNA"/>
</dbReference>
<dbReference type="AlphaFoldDB" id="A0A1H0IVU6"/>
<protein>
    <submittedName>
        <fullName evidence="1">Uncharacterized protein</fullName>
    </submittedName>
</protein>